<dbReference type="AlphaFoldDB" id="A0AAN7ZGE7"/>
<dbReference type="EMBL" id="JAVRBK010000004">
    <property type="protein sequence ID" value="KAK5645455.1"/>
    <property type="molecule type" value="Genomic_DNA"/>
</dbReference>
<feature type="domain" description="J" evidence="2">
    <location>
        <begin position="572"/>
        <end position="636"/>
    </location>
</feature>
<feature type="region of interest" description="Disordered" evidence="1">
    <location>
        <begin position="757"/>
        <end position="781"/>
    </location>
</feature>
<feature type="region of interest" description="Disordered" evidence="1">
    <location>
        <begin position="425"/>
        <end position="445"/>
    </location>
</feature>
<dbReference type="PANTHER" id="PTHR44665:SF1">
    <property type="entry name" value="DNAJ HOMOLOG SUBFAMILY C MEMBER 14"/>
    <property type="match status" value="1"/>
</dbReference>
<dbReference type="Pfam" id="PF00226">
    <property type="entry name" value="DnaJ"/>
    <property type="match status" value="1"/>
</dbReference>
<dbReference type="InterPro" id="IPR032843">
    <property type="entry name" value="Jiv"/>
</dbReference>
<accession>A0AAN7ZGE7</accession>
<feature type="region of interest" description="Disordered" evidence="1">
    <location>
        <begin position="318"/>
        <end position="338"/>
    </location>
</feature>
<dbReference type="Proteomes" id="UP001329430">
    <property type="component" value="Chromosome 4"/>
</dbReference>
<dbReference type="PRINTS" id="PR00625">
    <property type="entry name" value="JDOMAIN"/>
</dbReference>
<name>A0AAN7ZGE7_9COLE</name>
<dbReference type="CDD" id="cd06257">
    <property type="entry name" value="DnaJ"/>
    <property type="match status" value="1"/>
</dbReference>
<dbReference type="SMART" id="SM00271">
    <property type="entry name" value="DnaJ"/>
    <property type="match status" value="1"/>
</dbReference>
<gene>
    <name evidence="3" type="ORF">RI129_006755</name>
</gene>
<evidence type="ECO:0000256" key="1">
    <source>
        <dbReference type="SAM" id="MobiDB-lite"/>
    </source>
</evidence>
<evidence type="ECO:0000313" key="4">
    <source>
        <dbReference type="Proteomes" id="UP001329430"/>
    </source>
</evidence>
<keyword evidence="4" id="KW-1185">Reference proteome</keyword>
<proteinExistence type="predicted"/>
<dbReference type="Gene3D" id="1.10.287.110">
    <property type="entry name" value="DnaJ domain"/>
    <property type="match status" value="1"/>
</dbReference>
<comment type="caution">
    <text evidence="3">The sequence shown here is derived from an EMBL/GenBank/DDBJ whole genome shotgun (WGS) entry which is preliminary data.</text>
</comment>
<dbReference type="InterPro" id="IPR036869">
    <property type="entry name" value="J_dom_sf"/>
</dbReference>
<organism evidence="3 4">
    <name type="scientific">Pyrocoelia pectoralis</name>
    <dbReference type="NCBI Taxonomy" id="417401"/>
    <lineage>
        <taxon>Eukaryota</taxon>
        <taxon>Metazoa</taxon>
        <taxon>Ecdysozoa</taxon>
        <taxon>Arthropoda</taxon>
        <taxon>Hexapoda</taxon>
        <taxon>Insecta</taxon>
        <taxon>Pterygota</taxon>
        <taxon>Neoptera</taxon>
        <taxon>Endopterygota</taxon>
        <taxon>Coleoptera</taxon>
        <taxon>Polyphaga</taxon>
        <taxon>Elateriformia</taxon>
        <taxon>Elateroidea</taxon>
        <taxon>Lampyridae</taxon>
        <taxon>Lampyrinae</taxon>
        <taxon>Pyrocoelia</taxon>
    </lineage>
</organism>
<dbReference type="PANTHER" id="PTHR44665">
    <property type="entry name" value="DNAJ HOMOLOG SUBFAMILY C MEMBER 14"/>
    <property type="match status" value="1"/>
</dbReference>
<reference evidence="3 4" key="1">
    <citation type="journal article" date="2024" name="Insects">
        <title>An Improved Chromosome-Level Genome Assembly of the Firefly Pyrocoelia pectoralis.</title>
        <authorList>
            <person name="Fu X."/>
            <person name="Meyer-Rochow V.B."/>
            <person name="Ballantyne L."/>
            <person name="Zhu X."/>
        </authorList>
    </citation>
    <scope>NUCLEOTIDE SEQUENCE [LARGE SCALE GENOMIC DNA]</scope>
    <source>
        <strain evidence="3">XCY_ONT2</strain>
    </source>
</reference>
<sequence>MTDSNQKSSNVAMEQIIENMTSGIHNVDGQYVQLNFTPPSSPPDHSWDTQNHITNNQYIQYSNIAPIHNPDSHMVYSLNPQIQHYNPQSIPFNYIPQTNIYSLESYEKSNDVQCNSNYVMFQNKDAPGFYQSDYRYYLQHDRQTLSQPPLANNLIHSSRDNVILPSNPTQLIENVVGNWVPNMSGTYSPFGNAQPIKKGIANIFEMEHDSDCFNNITPFEDYKSNILENENKDELHNFHFNREPKKPRMVAEVKPMRPTYSDVLSKCAPQVTTKLGKVDLKDTKIRKENIKKGTKSEKISKMAAPQPRFSKCDLKEERNMPNVKTTEKSTKHEKSTDDNRKWVSLDNINDVGSDLNDDERHKLKKSEDNIFNSKTSAKIPQAKVGKFTSDFEDIDTNNKSDSLNVTKTTIRKGTKLNVKQRNMESFVNGEKPPPGAKRGQRTRKRENHMPFGILGQKIKQYIPGWWKLFMNFCLWLLHLISDICTLSIHLSRDMVCNFYNWITLQRSSLLHITITILGRVRFFKWLWSKFSRKNDDEETNRPFLHSGLHHNITMPFTGEEAMKRLLACKGKDPYSILGVTPTCTDDDIKRYYKRQAFLVHPDKNQQPGAEEAFKILVHAFDMIGEPERRASYDRGVAESAQVEQAWSELTELLAQLQKKVEAAANTIRCSACGLRHKRIKIDRPSYAARNCSNCKIHHAAREGDIWAETSCLGFLWHYYACMEGGVYDITEWAGCQKESLKHLRPNSHNVQYRIALGKQNNQSRRHSSSPRSEKPPDLENLLNSLYGKQDSTLHSRRKNKKANK</sequence>
<dbReference type="SUPFAM" id="SSF46565">
    <property type="entry name" value="Chaperone J-domain"/>
    <property type="match status" value="1"/>
</dbReference>
<dbReference type="PROSITE" id="PS50076">
    <property type="entry name" value="DNAJ_2"/>
    <property type="match status" value="1"/>
</dbReference>
<dbReference type="InterPro" id="IPR001623">
    <property type="entry name" value="DnaJ_domain"/>
</dbReference>
<dbReference type="Pfam" id="PF14901">
    <property type="entry name" value="Jiv90"/>
    <property type="match status" value="1"/>
</dbReference>
<evidence type="ECO:0000313" key="3">
    <source>
        <dbReference type="EMBL" id="KAK5645455.1"/>
    </source>
</evidence>
<protein>
    <recommendedName>
        <fullName evidence="2">J domain-containing protein</fullName>
    </recommendedName>
</protein>
<evidence type="ECO:0000259" key="2">
    <source>
        <dbReference type="PROSITE" id="PS50076"/>
    </source>
</evidence>
<dbReference type="InterPro" id="IPR052317">
    <property type="entry name" value="Viral_replicn-host_int_reg"/>
</dbReference>